<dbReference type="InterPro" id="IPR012754">
    <property type="entry name" value="DNA-dir_RpoC_beta_prime_bact"/>
</dbReference>
<dbReference type="Gene3D" id="1.10.150.390">
    <property type="match status" value="1"/>
</dbReference>
<dbReference type="GO" id="GO:0003677">
    <property type="term" value="F:DNA binding"/>
    <property type="evidence" value="ECO:0007669"/>
    <property type="project" value="UniProtKB-UniRule"/>
</dbReference>
<keyword evidence="15" id="KW-1185">Reference proteome</keyword>
<comment type="function">
    <text evidence="11 12">DNA-dependent RNA polymerase catalyzes the transcription of DNA into RNA using the four ribonucleoside triphosphates as substrates.</text>
</comment>
<dbReference type="PANTHER" id="PTHR19376:SF54">
    <property type="entry name" value="DNA-DIRECTED RNA POLYMERASE SUBUNIT BETA"/>
    <property type="match status" value="1"/>
</dbReference>
<sequence>MSTLNDDPMNEPMRKTPVMSDLLGILKQQGQSEEFDAIKIALASPELIRSWSYGEVKKPETINYRTFKPERDGLFCAKTFGPVKDYECLCGKYKRLKHRGVICEKCGVELALAKVRRERMGHIELASPVAHIWFLKSLPSRIGLLLDMTLRDIERVLYFEAFVVVDPGMTELERGQLLNDEVYLDAMEQYGDEFDARMGAEAIRDLLRQVDLEEEIKSLREELPTTNSETKIKKITKRLKLLEAFYDSGNKPEWMIMDVLPVLPPDLRPLVPLDGGRFATSDLNDLYRRVINRNNRLKRLLDLNAPDIIVRNEKRMLQESVDALLDNGRRGRAITGTNKRPLKSLADMIKGKQGRFRQNLLGKRVDYSGRSVIVVGPTLKLHQCGLPKKMALELFKPFIFSKLEFRGLATTIKAAKKMVEREESVVWDILDDVIREHPILLNRAPTLHRLGIQAFEPVLIEGKAIQLHPLVCTAYNADFDGDQMAVHVPLTLEAQLEARSLMMSTNNILSPASGEPIIVPSQDVVLGLYYLTREKVNALGEGKIFVSAQEAQNFYESGHLDIHAKIKIRMPKDDGDGHHLVETTVGRAILAEVLPKGMTFATINRTMTKKVISKVIDSCYRNFGLKETVIFADKLMYTGFKYATRSGVSIGIEDMEIPDDKASIIDHADNEVREIESQFRSGLVTNGERYNKVIDIWSRTNELVAKSMMSKIATEETRDAKGNLVRQESFNPIFMMADSGARGSAAQIRQLAGMRGLMAAPDGSIIETPITANFREGLNVFQYFISTHGARKGLADTALKTANSGYLTRRLVDVAQDVVITEDDCGVDTGILMQPLIEGGDIVEPLHERVLGRVVASDVYIPNQSEPVVTAGTLLDEEWVEKLEKQGVDQIKVRSPITCQTRFGLCAKCYGRDLARGHLVNTGEAVGIIAAQSIGEPGTQLTMRTFHIGGAASRATAANNIQIKTKGVIRLHNIKTVTHENKNLVAVSRSGEVTIVDEFGRERERYKLPYGAVISVHDNSSVEAGQVIATWDPHTHPVISEVSGYLKFVDLIDGITMNRQTDELTGLSNIVVIDAKQRSAAGRDLRPMVKLVTENGEDIYLAGTNVPAQYYLPVDAIVNFEDGGHVGIGDVIARIPQERSKTRDITGGLPRVADLFEARKPKDSAVMAEVSGMVSFGKETKGKRRLLINVSEDQCHEELIPKWRHISVFEGEHVERGELIAEGALNPHDILRLLGVGALANYIVNEVQDVYRLQGVKINDKHIEVIVRQMLRKRVITFSGDSKFLVGEQVEESVLLQENDRLIAEEKQAARGTPILLGITKASLATESFISAASFQETTRVLTEAAVSGKIDDLRGLKENVMVGRLIPAGTGYAYHQGRKAKRAKAAAGEHPVHTVTASDVEHALSEALNADNQEH</sequence>
<feature type="binding site" evidence="11">
    <location>
        <position position="482"/>
    </location>
    <ligand>
        <name>Mg(2+)</name>
        <dbReference type="ChEBI" id="CHEBI:18420"/>
    </ligand>
</feature>
<comment type="similarity">
    <text evidence="11 12">Belongs to the RNA polymerase beta' chain family.</text>
</comment>
<dbReference type="GO" id="GO:0005829">
    <property type="term" value="C:cytosol"/>
    <property type="evidence" value="ECO:0007669"/>
    <property type="project" value="UniProtKB-ARBA"/>
</dbReference>
<reference evidence="14 15" key="1">
    <citation type="submission" date="2016-02" db="EMBL/GenBank/DDBJ databases">
        <title>Secondary metabolites in Legionella.</title>
        <authorList>
            <person name="Tobias N.J."/>
            <person name="Bode H.B."/>
        </authorList>
    </citation>
    <scope>NUCLEOTIDE SEQUENCE [LARGE SCALE GENOMIC DNA]</scope>
    <source>
        <strain evidence="14 15">DSM 19216</strain>
    </source>
</reference>
<evidence type="ECO:0000256" key="1">
    <source>
        <dbReference type="ARBA" id="ARBA00007616"/>
    </source>
</evidence>
<dbReference type="SUPFAM" id="SSF64484">
    <property type="entry name" value="beta and beta-prime subunits of DNA dependent RNA-polymerase"/>
    <property type="match status" value="1"/>
</dbReference>
<evidence type="ECO:0000256" key="10">
    <source>
        <dbReference type="ARBA" id="ARBA00048552"/>
    </source>
</evidence>
<feature type="binding site" evidence="11">
    <location>
        <position position="90"/>
    </location>
    <ligand>
        <name>Zn(2+)</name>
        <dbReference type="ChEBI" id="CHEBI:29105"/>
        <label>1</label>
    </ligand>
</feature>
<name>A0A1E5JT44_9GAMM</name>
<dbReference type="PATRIC" id="fig|45071.6.peg.266"/>
<dbReference type="Gene3D" id="1.10.40.90">
    <property type="match status" value="1"/>
</dbReference>
<evidence type="ECO:0000313" key="15">
    <source>
        <dbReference type="Proteomes" id="UP000095229"/>
    </source>
</evidence>
<dbReference type="Gene3D" id="2.40.40.20">
    <property type="match status" value="1"/>
</dbReference>
<dbReference type="InterPro" id="IPR007066">
    <property type="entry name" value="RNA_pol_Rpb1_3"/>
</dbReference>
<evidence type="ECO:0000256" key="12">
    <source>
        <dbReference type="RuleBase" id="RU004279"/>
    </source>
</evidence>
<dbReference type="CDD" id="cd01609">
    <property type="entry name" value="RNAP_beta'_N"/>
    <property type="match status" value="1"/>
</dbReference>
<evidence type="ECO:0000313" key="14">
    <source>
        <dbReference type="EMBL" id="OEH47704.1"/>
    </source>
</evidence>
<evidence type="ECO:0000256" key="6">
    <source>
        <dbReference type="ARBA" id="ARBA00022723"/>
    </source>
</evidence>
<dbReference type="PANTHER" id="PTHR19376">
    <property type="entry name" value="DNA-DIRECTED RNA POLYMERASE"/>
    <property type="match status" value="1"/>
</dbReference>
<dbReference type="InterPro" id="IPR007083">
    <property type="entry name" value="RNA_pol_Rpb1_4"/>
</dbReference>
<dbReference type="STRING" id="45071.Lpar_0248"/>
<keyword evidence="6 11" id="KW-0479">Metal-binding</keyword>
<dbReference type="OrthoDB" id="9815296at2"/>
<dbReference type="Gene3D" id="4.10.860.120">
    <property type="entry name" value="RNA polymerase II, clamp domain"/>
    <property type="match status" value="1"/>
</dbReference>
<feature type="binding site" evidence="11">
    <location>
        <position position="478"/>
    </location>
    <ligand>
        <name>Mg(2+)</name>
        <dbReference type="ChEBI" id="CHEBI:18420"/>
    </ligand>
</feature>
<organism evidence="14 15">
    <name type="scientific">Legionella parisiensis</name>
    <dbReference type="NCBI Taxonomy" id="45071"/>
    <lineage>
        <taxon>Bacteria</taxon>
        <taxon>Pseudomonadati</taxon>
        <taxon>Pseudomonadota</taxon>
        <taxon>Gammaproteobacteria</taxon>
        <taxon>Legionellales</taxon>
        <taxon>Legionellaceae</taxon>
        <taxon>Legionella</taxon>
    </lineage>
</organism>
<keyword evidence="7 11" id="KW-0862">Zinc</keyword>
<dbReference type="Gene3D" id="1.10.1790.20">
    <property type="match status" value="1"/>
</dbReference>
<dbReference type="Gene3D" id="1.10.132.30">
    <property type="match status" value="1"/>
</dbReference>
<dbReference type="EMBL" id="LSOG01000040">
    <property type="protein sequence ID" value="OEH47704.1"/>
    <property type="molecule type" value="Genomic_DNA"/>
</dbReference>
<evidence type="ECO:0000259" key="13">
    <source>
        <dbReference type="SMART" id="SM00663"/>
    </source>
</evidence>
<feature type="binding site" evidence="11">
    <location>
        <position position="480"/>
    </location>
    <ligand>
        <name>Mg(2+)</name>
        <dbReference type="ChEBI" id="CHEBI:18420"/>
    </ligand>
</feature>
<dbReference type="FunFam" id="1.10.40.90:FF:000001">
    <property type="entry name" value="DNA-directed RNA polymerase subunit beta"/>
    <property type="match status" value="1"/>
</dbReference>
<dbReference type="InterPro" id="IPR045867">
    <property type="entry name" value="DNA-dir_RpoC_beta_prime"/>
</dbReference>
<protein>
    <recommendedName>
        <fullName evidence="11">DNA-directed RNA polymerase subunit beta'</fullName>
        <shortName evidence="11">RNAP subunit beta'</shortName>
        <ecNumber evidence="11">2.7.7.6</ecNumber>
    </recommendedName>
    <alternativeName>
        <fullName evidence="11">RNA polymerase subunit beta'</fullName>
    </alternativeName>
    <alternativeName>
        <fullName evidence="11">Transcriptase subunit beta'</fullName>
    </alternativeName>
</protein>
<dbReference type="InterPro" id="IPR000722">
    <property type="entry name" value="RNA_pol_asu"/>
</dbReference>
<keyword evidence="8 11" id="KW-0460">Magnesium</keyword>
<dbReference type="GO" id="GO:0008270">
    <property type="term" value="F:zinc ion binding"/>
    <property type="evidence" value="ECO:0007669"/>
    <property type="project" value="UniProtKB-UniRule"/>
</dbReference>
<keyword evidence="5 11" id="KW-0548">Nucleotidyltransferase</keyword>
<dbReference type="InterPro" id="IPR042102">
    <property type="entry name" value="RNA_pol_Rpb1_3_sf"/>
</dbReference>
<dbReference type="Proteomes" id="UP000095229">
    <property type="component" value="Unassembled WGS sequence"/>
</dbReference>
<evidence type="ECO:0000256" key="5">
    <source>
        <dbReference type="ARBA" id="ARBA00022695"/>
    </source>
</evidence>
<dbReference type="InterPro" id="IPR007080">
    <property type="entry name" value="RNA_pol_Rpb1_1"/>
</dbReference>
<dbReference type="Pfam" id="PF05000">
    <property type="entry name" value="RNA_pol_Rpb1_4"/>
    <property type="match status" value="1"/>
</dbReference>
<evidence type="ECO:0000256" key="3">
    <source>
        <dbReference type="ARBA" id="ARBA00022478"/>
    </source>
</evidence>
<dbReference type="SMART" id="SM00663">
    <property type="entry name" value="RPOLA_N"/>
    <property type="match status" value="1"/>
</dbReference>
<accession>A0A1E5JT44</accession>
<comment type="catalytic activity">
    <reaction evidence="10 11 12">
        <text>RNA(n) + a ribonucleoside 5'-triphosphate = RNA(n+1) + diphosphate</text>
        <dbReference type="Rhea" id="RHEA:21248"/>
        <dbReference type="Rhea" id="RHEA-COMP:14527"/>
        <dbReference type="Rhea" id="RHEA-COMP:17342"/>
        <dbReference type="ChEBI" id="CHEBI:33019"/>
        <dbReference type="ChEBI" id="CHEBI:61557"/>
        <dbReference type="ChEBI" id="CHEBI:140395"/>
        <dbReference type="EC" id="2.7.7.6"/>
    </reaction>
</comment>
<evidence type="ECO:0000256" key="9">
    <source>
        <dbReference type="ARBA" id="ARBA00023163"/>
    </source>
</evidence>
<comment type="cofactor">
    <cofactor evidence="11">
        <name>Zn(2+)</name>
        <dbReference type="ChEBI" id="CHEBI:29105"/>
    </cofactor>
    <text evidence="11">Binds 2 Zn(2+) ions per subunit.</text>
</comment>
<feature type="binding site" evidence="11">
    <location>
        <position position="106"/>
    </location>
    <ligand>
        <name>Zn(2+)</name>
        <dbReference type="ChEBI" id="CHEBI:29105"/>
        <label>1</label>
    </ligand>
</feature>
<feature type="binding site" evidence="11">
    <location>
        <position position="103"/>
    </location>
    <ligand>
        <name>Zn(2+)</name>
        <dbReference type="ChEBI" id="CHEBI:29105"/>
        <label>1</label>
    </ligand>
</feature>
<comment type="similarity">
    <text evidence="1">In the N-terminal section; belongs to the RNA polymerase beta chain family.</text>
</comment>
<dbReference type="InterPro" id="IPR006592">
    <property type="entry name" value="RNA_pol_N"/>
</dbReference>
<dbReference type="EC" id="2.7.7.6" evidence="11"/>
<evidence type="ECO:0000256" key="2">
    <source>
        <dbReference type="ARBA" id="ARBA00009839"/>
    </source>
</evidence>
<gene>
    <name evidence="11 14" type="primary">rpoC</name>
    <name evidence="14" type="ORF">lpari_01288</name>
</gene>
<evidence type="ECO:0000256" key="11">
    <source>
        <dbReference type="HAMAP-Rule" id="MF_01322"/>
    </source>
</evidence>
<comment type="caution">
    <text evidence="14">The sequence shown here is derived from an EMBL/GenBank/DDBJ whole genome shotgun (WGS) entry which is preliminary data.</text>
</comment>
<keyword evidence="9 11" id="KW-0804">Transcription</keyword>
<keyword evidence="4 11" id="KW-0808">Transferase</keyword>
<dbReference type="InterPro" id="IPR007081">
    <property type="entry name" value="RNA_pol_Rpb1_5"/>
</dbReference>
<comment type="similarity">
    <text evidence="2">In the C-terminal section; belongs to the RNA polymerase beta' chain family.</text>
</comment>
<dbReference type="GO" id="GO:0006351">
    <property type="term" value="P:DNA-templated transcription"/>
    <property type="evidence" value="ECO:0007669"/>
    <property type="project" value="UniProtKB-UniRule"/>
</dbReference>
<dbReference type="CDD" id="cd02655">
    <property type="entry name" value="RNAP_beta'_C"/>
    <property type="match status" value="1"/>
</dbReference>
<evidence type="ECO:0000256" key="8">
    <source>
        <dbReference type="ARBA" id="ARBA00022842"/>
    </source>
</evidence>
<dbReference type="HAMAP" id="MF_01322">
    <property type="entry name" value="RNApol_bact_RpoC"/>
    <property type="match status" value="1"/>
</dbReference>
<keyword evidence="3 11" id="KW-0240">DNA-directed RNA polymerase</keyword>
<dbReference type="Pfam" id="PF04997">
    <property type="entry name" value="RNA_pol_Rpb1_1"/>
    <property type="match status" value="1"/>
</dbReference>
<dbReference type="FunFam" id="1.10.150.390:FF:000002">
    <property type="entry name" value="DNA-directed RNA polymerase subunit beta"/>
    <property type="match status" value="1"/>
</dbReference>
<proteinExistence type="inferred from homology"/>
<dbReference type="FunFam" id="1.10.132.30:FF:000003">
    <property type="entry name" value="DNA-directed RNA polymerase subunit beta"/>
    <property type="match status" value="1"/>
</dbReference>
<dbReference type="GO" id="GO:0000428">
    <property type="term" value="C:DNA-directed RNA polymerase complex"/>
    <property type="evidence" value="ECO:0007669"/>
    <property type="project" value="UniProtKB-KW"/>
</dbReference>
<dbReference type="Pfam" id="PF00623">
    <property type="entry name" value="RNA_pol_Rpb1_2"/>
    <property type="match status" value="1"/>
</dbReference>
<feature type="binding site" evidence="11">
    <location>
        <position position="825"/>
    </location>
    <ligand>
        <name>Zn(2+)</name>
        <dbReference type="ChEBI" id="CHEBI:29105"/>
        <label>2</label>
    </ligand>
</feature>
<feature type="binding site" evidence="11">
    <location>
        <position position="906"/>
    </location>
    <ligand>
        <name>Zn(2+)</name>
        <dbReference type="ChEBI" id="CHEBI:29105"/>
        <label>2</label>
    </ligand>
</feature>
<dbReference type="GO" id="GO:0003899">
    <property type="term" value="F:DNA-directed RNA polymerase activity"/>
    <property type="evidence" value="ECO:0007669"/>
    <property type="project" value="UniProtKB-UniRule"/>
</dbReference>
<feature type="binding site" evidence="11">
    <location>
        <position position="909"/>
    </location>
    <ligand>
        <name>Zn(2+)</name>
        <dbReference type="ChEBI" id="CHEBI:29105"/>
        <label>2</label>
    </ligand>
</feature>
<feature type="binding site" evidence="11">
    <location>
        <position position="899"/>
    </location>
    <ligand>
        <name>Zn(2+)</name>
        <dbReference type="ChEBI" id="CHEBI:29105"/>
        <label>2</label>
    </ligand>
</feature>
<evidence type="ECO:0000256" key="7">
    <source>
        <dbReference type="ARBA" id="ARBA00022833"/>
    </source>
</evidence>
<dbReference type="InterPro" id="IPR038120">
    <property type="entry name" value="Rpb1_funnel_sf"/>
</dbReference>
<dbReference type="NCBIfam" id="TIGR02386">
    <property type="entry name" value="rpoC_TIGR"/>
    <property type="match status" value="1"/>
</dbReference>
<dbReference type="Pfam" id="PF04983">
    <property type="entry name" value="RNA_pol_Rpb1_3"/>
    <property type="match status" value="1"/>
</dbReference>
<dbReference type="GO" id="GO:0000287">
    <property type="term" value="F:magnesium ion binding"/>
    <property type="evidence" value="ECO:0007669"/>
    <property type="project" value="UniProtKB-UniRule"/>
</dbReference>
<dbReference type="Gene3D" id="1.10.274.100">
    <property type="entry name" value="RNA polymerase Rpb1, domain 3"/>
    <property type="match status" value="2"/>
</dbReference>
<dbReference type="Pfam" id="PF04998">
    <property type="entry name" value="RNA_pol_Rpb1_5"/>
    <property type="match status" value="1"/>
</dbReference>
<feature type="domain" description="RNA polymerase N-terminal" evidence="13">
    <location>
        <begin position="253"/>
        <end position="532"/>
    </location>
</feature>
<evidence type="ECO:0000256" key="4">
    <source>
        <dbReference type="ARBA" id="ARBA00022679"/>
    </source>
</evidence>
<comment type="cofactor">
    <cofactor evidence="11">
        <name>Mg(2+)</name>
        <dbReference type="ChEBI" id="CHEBI:18420"/>
    </cofactor>
    <text evidence="11">Binds 1 Mg(2+) ion per subunit.</text>
</comment>
<comment type="subunit">
    <text evidence="11">The RNAP catalytic core consists of 2 alpha, 1 beta, 1 beta' and 1 omega subunit. When a sigma factor is associated with the core the holoenzyme is formed, which can initiate transcription.</text>
</comment>
<feature type="binding site" evidence="11">
    <location>
        <position position="88"/>
    </location>
    <ligand>
        <name>Zn(2+)</name>
        <dbReference type="ChEBI" id="CHEBI:29105"/>
        <label>1</label>
    </ligand>
</feature>
<dbReference type="Gene3D" id="2.40.50.100">
    <property type="match status" value="3"/>
</dbReference>
<dbReference type="InterPro" id="IPR044893">
    <property type="entry name" value="RNA_pol_Rpb1_clamp_domain"/>
</dbReference>